<gene>
    <name evidence="1" type="ORF">PACLA_8A021669</name>
</gene>
<accession>A0A6S7HS53</accession>
<reference evidence="1" key="1">
    <citation type="submission" date="2020-04" db="EMBL/GenBank/DDBJ databases">
        <authorList>
            <person name="Alioto T."/>
            <person name="Alioto T."/>
            <person name="Gomez Garrido J."/>
        </authorList>
    </citation>
    <scope>NUCLEOTIDE SEQUENCE</scope>
    <source>
        <strain evidence="1">A484AB</strain>
    </source>
</reference>
<sequence>MLSVSDAAQFESLGDKAVTRFRPWWEVLTFYCLNGLLMAVMFALAGITISGTYNIWCFPLGNDTQLDYTVMNYASSRCSRIFEGSYLIYFPYWMFLEWAIFFVVHLLWFKLPATFFLFQQLSEVFSEFSTIKPVEYNTEKRILRGNAGLSSKATGLHLRENKETKQKVRNLVDRIMEIVQEDNRLVFMYTVKAIFLCVSNAVAVVVLVLWLYDRQWHASFPCDLSNHVPLIYEDLTCSLPAAPFLYGLMICNVIFAFCICLCSMFALKWVATFRISTYSNYKNAFQKWTCLVHKKGFRDFCFCLDLTSSTSKDGKILGDIIYSSLKLYEKSDKRNSHVELMQDINKKAKFSSMFYQGELIASELGLKILEGNVSDDCLFNAIAKVTGTEPANVCDTIVEELTTNMYVYKDLVDNDMNCPVFEECVELIQEERKTPKEFHHYALMAACNAFHVNILVLAASAKCWYYKATDGGTEASVSTTYLFFINPNYYTAVVDEPRQTEKHDNRELFIQDIAYRRQLQSKANISWEEDGKRKYQKTMKTLNPQVIPYGKSTVPPPKRPTNILTDLFNETGQRISKQILSKIYIPGLTKQHERAADDHQPPVI</sequence>
<evidence type="ECO:0000313" key="2">
    <source>
        <dbReference type="Proteomes" id="UP001152795"/>
    </source>
</evidence>
<dbReference type="EMBL" id="CACRXK020002901">
    <property type="protein sequence ID" value="CAB3996587.1"/>
    <property type="molecule type" value="Genomic_DNA"/>
</dbReference>
<keyword evidence="2" id="KW-1185">Reference proteome</keyword>
<evidence type="ECO:0000313" key="1">
    <source>
        <dbReference type="EMBL" id="CAB3996587.1"/>
    </source>
</evidence>
<dbReference type="OrthoDB" id="5995324at2759"/>
<protein>
    <submittedName>
        <fullName evidence="1">Uncharacterized protein</fullName>
    </submittedName>
</protein>
<dbReference type="Gene3D" id="3.90.70.80">
    <property type="match status" value="1"/>
</dbReference>
<organism evidence="1 2">
    <name type="scientific">Paramuricea clavata</name>
    <name type="common">Red gorgonian</name>
    <name type="synonym">Violescent sea-whip</name>
    <dbReference type="NCBI Taxonomy" id="317549"/>
    <lineage>
        <taxon>Eukaryota</taxon>
        <taxon>Metazoa</taxon>
        <taxon>Cnidaria</taxon>
        <taxon>Anthozoa</taxon>
        <taxon>Octocorallia</taxon>
        <taxon>Malacalcyonacea</taxon>
        <taxon>Plexauridae</taxon>
        <taxon>Paramuricea</taxon>
    </lineage>
</organism>
<comment type="caution">
    <text evidence="1">The sequence shown here is derived from an EMBL/GenBank/DDBJ whole genome shotgun (WGS) entry which is preliminary data.</text>
</comment>
<dbReference type="Proteomes" id="UP001152795">
    <property type="component" value="Unassembled WGS sequence"/>
</dbReference>
<proteinExistence type="predicted"/>
<dbReference type="CDD" id="cd22744">
    <property type="entry name" value="OTU"/>
    <property type="match status" value="1"/>
</dbReference>
<dbReference type="AlphaFoldDB" id="A0A6S7HS53"/>
<name>A0A6S7HS53_PARCT</name>